<dbReference type="InterPro" id="IPR041525">
    <property type="entry name" value="N/Namide_PRibTrfase"/>
</dbReference>
<evidence type="ECO:0000256" key="7">
    <source>
        <dbReference type="ARBA" id="ARBA00022679"/>
    </source>
</evidence>
<dbReference type="GO" id="GO:0016757">
    <property type="term" value="F:glycosyltransferase activity"/>
    <property type="evidence" value="ECO:0007669"/>
    <property type="project" value="UniProtKB-KW"/>
</dbReference>
<dbReference type="GO" id="GO:0034355">
    <property type="term" value="P:NAD+ biosynthetic process via the salvage pathway"/>
    <property type="evidence" value="ECO:0007669"/>
    <property type="project" value="TreeGrafter"/>
</dbReference>
<keyword evidence="6 9" id="KW-0662">Pyridine nucleotide biosynthesis</keyword>
<dbReference type="CDD" id="cd01570">
    <property type="entry name" value="NAPRTase_A"/>
    <property type="match status" value="1"/>
</dbReference>
<evidence type="ECO:0000256" key="3">
    <source>
        <dbReference type="ARBA" id="ARBA00013236"/>
    </source>
</evidence>
<name>A0A4R0JEJ6_9ACTN</name>
<comment type="function">
    <text evidence="9">Catalyzes the first step in the biosynthesis of NAD from nicotinic acid, the ATP-dependent synthesis of beta-nicotinate D-ribonucleotide from nicotinate and 5-phospho-D-ribose 1-phosphate.</text>
</comment>
<protein>
    <recommendedName>
        <fullName evidence="3 9">Nicotinate phosphoribosyltransferase</fullName>
        <ecNumber evidence="3 9">6.3.4.21</ecNumber>
    </recommendedName>
</protein>
<dbReference type="InterPro" id="IPR007229">
    <property type="entry name" value="Nic_PRibTrfase-Fam"/>
</dbReference>
<dbReference type="InterPro" id="IPR040727">
    <property type="entry name" value="NAPRTase_N"/>
</dbReference>
<evidence type="ECO:0000259" key="11">
    <source>
        <dbReference type="Pfam" id="PF04095"/>
    </source>
</evidence>
<evidence type="ECO:0000313" key="14">
    <source>
        <dbReference type="Proteomes" id="UP000293342"/>
    </source>
</evidence>
<dbReference type="PANTHER" id="PTHR11098:SF8">
    <property type="entry name" value="NICOTINATE PHOSPHORIBOSYLTRANSFERASE PNCB1"/>
    <property type="match status" value="1"/>
</dbReference>
<dbReference type="InterPro" id="IPR006405">
    <property type="entry name" value="Nic_PRibTrfase_pncB"/>
</dbReference>
<dbReference type="Pfam" id="PF04095">
    <property type="entry name" value="NAPRTase"/>
    <property type="match status" value="1"/>
</dbReference>
<keyword evidence="13" id="KW-0328">Glycosyltransferase</keyword>
<dbReference type="EMBL" id="SJKD01000008">
    <property type="protein sequence ID" value="TCC45191.1"/>
    <property type="molecule type" value="Genomic_DNA"/>
</dbReference>
<dbReference type="NCBIfam" id="NF009131">
    <property type="entry name" value="PRK12484.1"/>
    <property type="match status" value="1"/>
</dbReference>
<comment type="similarity">
    <text evidence="2 9">Belongs to the NAPRTase family.</text>
</comment>
<dbReference type="PANTHER" id="PTHR11098">
    <property type="entry name" value="NICOTINATE PHOSPHORIBOSYLTRANSFERASE"/>
    <property type="match status" value="1"/>
</dbReference>
<dbReference type="Pfam" id="PF17767">
    <property type="entry name" value="NAPRTase_N"/>
    <property type="match status" value="1"/>
</dbReference>
<keyword evidence="4" id="KW-0597">Phosphoprotein</keyword>
<evidence type="ECO:0000259" key="12">
    <source>
        <dbReference type="Pfam" id="PF17767"/>
    </source>
</evidence>
<proteinExistence type="inferred from homology"/>
<dbReference type="Gene3D" id="3.20.20.70">
    <property type="entry name" value="Aldolase class I"/>
    <property type="match status" value="1"/>
</dbReference>
<dbReference type="SUPFAM" id="SSF51690">
    <property type="entry name" value="Nicotinate/Quinolinate PRTase C-terminal domain-like"/>
    <property type="match status" value="1"/>
</dbReference>
<evidence type="ECO:0000256" key="10">
    <source>
        <dbReference type="SAM" id="MobiDB-lite"/>
    </source>
</evidence>
<evidence type="ECO:0000256" key="6">
    <source>
        <dbReference type="ARBA" id="ARBA00022642"/>
    </source>
</evidence>
<evidence type="ECO:0000256" key="4">
    <source>
        <dbReference type="ARBA" id="ARBA00022553"/>
    </source>
</evidence>
<dbReference type="NCBIfam" id="TIGR01513">
    <property type="entry name" value="NAPRTase_put"/>
    <property type="match status" value="1"/>
</dbReference>
<dbReference type="EC" id="6.3.4.21" evidence="3 9"/>
<evidence type="ECO:0000256" key="2">
    <source>
        <dbReference type="ARBA" id="ARBA00010897"/>
    </source>
</evidence>
<keyword evidence="7 9" id="KW-0808">Transferase</keyword>
<evidence type="ECO:0000256" key="1">
    <source>
        <dbReference type="ARBA" id="ARBA00004952"/>
    </source>
</evidence>
<reference evidence="13 14" key="1">
    <citation type="submission" date="2019-02" db="EMBL/GenBank/DDBJ databases">
        <title>Kribbella capetownensis sp. nov. and Kribbella speibonae sp. nov., isolated from soil.</title>
        <authorList>
            <person name="Curtis S.M."/>
            <person name="Norton I."/>
            <person name="Everest G.J."/>
            <person name="Meyers P.R."/>
        </authorList>
    </citation>
    <scope>NUCLEOTIDE SEQUENCE [LARGE SCALE GENOMIC DNA]</scope>
    <source>
        <strain evidence="13 14">YM53</strain>
    </source>
</reference>
<sequence length="444" mass="47652">MTHSTALLTDHYELTMLQASLADGTAQRRSVFELFARRLPDGRRYGVVAGVNRLLDALERFRFDERAIGFLADRGVVDQATRDWLAGYRFTGDISGYADGEIFFPGSPVLVVEASFAEAVLLETVFLSILNHDSAVASAASRMTWWAGGRPCIEMGSRRTHEESAVAAALSAYIAGFATTSNLEAARRYGIPSAGTAAHSFTLLHDTERDAFTSQIDALGKGTTLLVDTYDVAEAVRTAISITGPELGAVRLDSGDLPSLAGQVREQLDALGATKTRIIVTSDLDEFQIAALAPAPVDGYGVGTSLVTGSGHPTCGFVYKLVARETADGVLVPVAKKSPDKISIGGRKYALRRRSASGVAEVELIGVGEPAVDDGDDRELLKPLVEAGKIVGRTTPEESQAHHLRVRDELPRYASQLSRGEPAIPTEYSGDYDARNPFLPRSHM</sequence>
<evidence type="ECO:0000256" key="8">
    <source>
        <dbReference type="ARBA" id="ARBA00048668"/>
    </source>
</evidence>
<comment type="pathway">
    <text evidence="1 9">Cofactor biosynthesis; NAD(+) biosynthesis; nicotinate D-ribonucleotide from nicotinate: step 1/1.</text>
</comment>
<comment type="catalytic activity">
    <reaction evidence="8 9">
        <text>5-phospho-alpha-D-ribose 1-diphosphate + nicotinate + ATP + H2O = nicotinate beta-D-ribonucleotide + ADP + phosphate + diphosphate</text>
        <dbReference type="Rhea" id="RHEA:36163"/>
        <dbReference type="ChEBI" id="CHEBI:15377"/>
        <dbReference type="ChEBI" id="CHEBI:30616"/>
        <dbReference type="ChEBI" id="CHEBI:32544"/>
        <dbReference type="ChEBI" id="CHEBI:33019"/>
        <dbReference type="ChEBI" id="CHEBI:43474"/>
        <dbReference type="ChEBI" id="CHEBI:57502"/>
        <dbReference type="ChEBI" id="CHEBI:58017"/>
        <dbReference type="ChEBI" id="CHEBI:456216"/>
        <dbReference type="EC" id="6.3.4.21"/>
    </reaction>
</comment>
<comment type="caution">
    <text evidence="13">The sequence shown here is derived from an EMBL/GenBank/DDBJ whole genome shotgun (WGS) entry which is preliminary data.</text>
</comment>
<keyword evidence="14" id="KW-1185">Reference proteome</keyword>
<comment type="PTM">
    <text evidence="9">Transiently phosphorylated on a His residue during the reaction cycle. Phosphorylation strongly increases the affinity for substrates and increases the rate of nicotinate D-ribonucleotide production. Dephosphorylation regenerates the low-affinity form of the enzyme, leading to product release.</text>
</comment>
<dbReference type="AlphaFoldDB" id="A0A4R0JEJ6"/>
<dbReference type="GO" id="GO:0005829">
    <property type="term" value="C:cytosol"/>
    <property type="evidence" value="ECO:0007669"/>
    <property type="project" value="TreeGrafter"/>
</dbReference>
<dbReference type="NCBIfam" id="NF006698">
    <property type="entry name" value="PRK09243.1-5"/>
    <property type="match status" value="1"/>
</dbReference>
<feature type="region of interest" description="Disordered" evidence="10">
    <location>
        <begin position="419"/>
        <end position="444"/>
    </location>
</feature>
<evidence type="ECO:0000256" key="9">
    <source>
        <dbReference type="RuleBase" id="RU365100"/>
    </source>
</evidence>
<gene>
    <name evidence="13" type="ORF">E0H75_32340</name>
</gene>
<dbReference type="Gene3D" id="3.20.140.10">
    <property type="entry name" value="nicotinate phosphoribosyltransferase"/>
    <property type="match status" value="1"/>
</dbReference>
<organism evidence="13 14">
    <name type="scientific">Kribbella capetownensis</name>
    <dbReference type="NCBI Taxonomy" id="1572659"/>
    <lineage>
        <taxon>Bacteria</taxon>
        <taxon>Bacillati</taxon>
        <taxon>Actinomycetota</taxon>
        <taxon>Actinomycetes</taxon>
        <taxon>Propionibacteriales</taxon>
        <taxon>Kribbellaceae</taxon>
        <taxon>Kribbella</taxon>
    </lineage>
</organism>
<dbReference type="Proteomes" id="UP000293342">
    <property type="component" value="Unassembled WGS sequence"/>
</dbReference>
<dbReference type="InterPro" id="IPR013785">
    <property type="entry name" value="Aldolase_TIM"/>
</dbReference>
<dbReference type="SUPFAM" id="SSF54675">
    <property type="entry name" value="Nicotinate/Quinolinate PRTase N-terminal domain-like"/>
    <property type="match status" value="1"/>
</dbReference>
<evidence type="ECO:0000256" key="5">
    <source>
        <dbReference type="ARBA" id="ARBA00022598"/>
    </source>
</evidence>
<dbReference type="PIRSF" id="PIRSF000484">
    <property type="entry name" value="NAPRT"/>
    <property type="match status" value="1"/>
</dbReference>
<feature type="domain" description="Nicotinate/nicotinamide phosphoribosyltransferase" evidence="11">
    <location>
        <begin position="152"/>
        <end position="337"/>
    </location>
</feature>
<evidence type="ECO:0000313" key="13">
    <source>
        <dbReference type="EMBL" id="TCC45191.1"/>
    </source>
</evidence>
<accession>A0A4R0JEJ6</accession>
<dbReference type="GO" id="GO:0004516">
    <property type="term" value="F:nicotinate phosphoribosyltransferase activity"/>
    <property type="evidence" value="ECO:0007669"/>
    <property type="project" value="UniProtKB-UniRule"/>
</dbReference>
<dbReference type="OrthoDB" id="9770610at2"/>
<keyword evidence="5 9" id="KW-0436">Ligase</keyword>
<dbReference type="InterPro" id="IPR036068">
    <property type="entry name" value="Nicotinate_pribotase-like_C"/>
</dbReference>
<dbReference type="UniPathway" id="UPA00253">
    <property type="reaction ID" value="UER00457"/>
</dbReference>
<feature type="domain" description="Nicotinate phosphoribosyltransferase N-terminal" evidence="12">
    <location>
        <begin position="7"/>
        <end position="131"/>
    </location>
</feature>